<dbReference type="Proteomes" id="UP000694562">
    <property type="component" value="Unplaced"/>
</dbReference>
<dbReference type="PANTHER" id="PTHR10185:SF16">
    <property type="entry name" value="5'-3' EXONUCLEASE PLD3"/>
    <property type="match status" value="1"/>
</dbReference>
<dbReference type="EC" id="3.1.16.1" evidence="10"/>
<organism evidence="15 16">
    <name type="scientific">Falco tinnunculus</name>
    <name type="common">Common kestrel</name>
    <dbReference type="NCBI Taxonomy" id="100819"/>
    <lineage>
        <taxon>Eukaryota</taxon>
        <taxon>Metazoa</taxon>
        <taxon>Chordata</taxon>
        <taxon>Craniata</taxon>
        <taxon>Vertebrata</taxon>
        <taxon>Euteleostomi</taxon>
        <taxon>Archelosauria</taxon>
        <taxon>Archosauria</taxon>
        <taxon>Dinosauria</taxon>
        <taxon>Saurischia</taxon>
        <taxon>Theropoda</taxon>
        <taxon>Coelurosauria</taxon>
        <taxon>Aves</taxon>
        <taxon>Neognathae</taxon>
        <taxon>Neoaves</taxon>
        <taxon>Telluraves</taxon>
        <taxon>Australaves</taxon>
        <taxon>Falconiformes</taxon>
        <taxon>Falconidae</taxon>
        <taxon>Falco</taxon>
    </lineage>
</organism>
<protein>
    <recommendedName>
        <fullName evidence="11">5'-3' exonuclease PLD3</fullName>
        <ecNumber evidence="10">3.1.16.1</ecNumber>
    </recommendedName>
    <alternativeName>
        <fullName evidence="12">Phospholipase D3</fullName>
    </alternativeName>
</protein>
<dbReference type="Ensembl" id="ENSFTIT00000010014.1">
    <property type="protein sequence ID" value="ENSFTIP00000009582.1"/>
    <property type="gene ID" value="ENSFTIG00000006490.1"/>
</dbReference>
<evidence type="ECO:0000256" key="6">
    <source>
        <dbReference type="ARBA" id="ARBA00022839"/>
    </source>
</evidence>
<dbReference type="GO" id="GO:0043202">
    <property type="term" value="C:lysosomal lumen"/>
    <property type="evidence" value="ECO:0007669"/>
    <property type="project" value="UniProtKB-SubCell"/>
</dbReference>
<dbReference type="GO" id="GO:0004527">
    <property type="term" value="F:exonuclease activity"/>
    <property type="evidence" value="ECO:0007669"/>
    <property type="project" value="UniProtKB-KW"/>
</dbReference>
<dbReference type="OMA" id="RDNHTHF"/>
<comment type="catalytic activity">
    <reaction evidence="7">
        <text>Exonucleolytic cleavage in the 5'- to 3'-direction to yield nucleoside 3'-phosphates.</text>
        <dbReference type="EC" id="3.1.16.1"/>
    </reaction>
</comment>
<proteinExistence type="inferred from homology"/>
<reference evidence="15" key="2">
    <citation type="submission" date="2025-09" db="UniProtKB">
        <authorList>
            <consortium name="Ensembl"/>
        </authorList>
    </citation>
    <scope>IDENTIFICATION</scope>
</reference>
<evidence type="ECO:0000259" key="14">
    <source>
        <dbReference type="PROSITE" id="PS50035"/>
    </source>
</evidence>
<evidence type="ECO:0000256" key="2">
    <source>
        <dbReference type="ARBA" id="ARBA00008664"/>
    </source>
</evidence>
<comment type="similarity">
    <text evidence="2">Belongs to the phospholipase D family.</text>
</comment>
<evidence type="ECO:0000256" key="12">
    <source>
        <dbReference type="ARBA" id="ARBA00041681"/>
    </source>
</evidence>
<dbReference type="InterPro" id="IPR032803">
    <property type="entry name" value="PLDc_3"/>
</dbReference>
<evidence type="ECO:0000256" key="3">
    <source>
        <dbReference type="ARBA" id="ARBA00022722"/>
    </source>
</evidence>
<dbReference type="PANTHER" id="PTHR10185">
    <property type="entry name" value="PHOSPHOLIPASE D - RELATED"/>
    <property type="match status" value="1"/>
</dbReference>
<dbReference type="SUPFAM" id="SSF56024">
    <property type="entry name" value="Phospholipase D/nuclease"/>
    <property type="match status" value="2"/>
</dbReference>
<dbReference type="Pfam" id="PF13918">
    <property type="entry name" value="PLDc_3"/>
    <property type="match status" value="1"/>
</dbReference>
<keyword evidence="13" id="KW-0472">Membrane</keyword>
<feature type="domain" description="PLD phosphodiesterase" evidence="14">
    <location>
        <begin position="273"/>
        <end position="300"/>
    </location>
</feature>
<name>A0A8C4UA65_FALTI</name>
<keyword evidence="5" id="KW-0378">Hydrolase</keyword>
<keyword evidence="6" id="KW-0269">Exonuclease</keyword>
<evidence type="ECO:0000256" key="9">
    <source>
        <dbReference type="ARBA" id="ARBA00037858"/>
    </source>
</evidence>
<evidence type="ECO:0000256" key="11">
    <source>
        <dbReference type="ARBA" id="ARBA00039647"/>
    </source>
</evidence>
<evidence type="ECO:0000256" key="8">
    <source>
        <dbReference type="ARBA" id="ARBA00037797"/>
    </source>
</evidence>
<sequence>MGGGGGEGSGTSSPHPRRVFAARECPDPVSQLGNPLPRPGFWGSFPLSTPHQNPKSWLCRTLEGLCLFCPGMLGEIRFAVFPPHAGMKPDSTYKQLESLEDPAEQPTHFPPKCSHGVLLFAILLTLFILIFFLFFNLRLSSALGSGADGDARYCGDACRIVLVESIPEGMTFSEGSVLNPSTFSTWMNLLGTVTHSLDIASFYWTMTNEDTRTHELSAAQGEQILEELLQLSQRGVTVRIAVSHPSAKSPLNDLQALERSGAMVRTIDMPRLTGGVLHTKFWLVDGTHLYIGSANMDWRSLTQVKELGTAVYNCSCLAKDLGKIFEAYWALGVPDASIPVPWPANYSTTYNMETPLELKLNDTDAAVYFSSSPPALCAAGRTQDLGALLNVIDTAEDFVDVAVMSYLPTTEFSHPQRFWPAIDNHLRKAIFERRVKVRLLAGCWQHSQVTMFPFLKSLAAVADNRTRYSVEVRLFMVPTSAAQARIPYARVNHNKYMVTEKAAYIGEGGAVGGATVGLTTRWWWLGSAFCCPLPPNLLAGTSNWSGDYFVRTAGSALVVNQVVKQTGAGTAAGTGTIREELQAVFERDWNSQYSVDISDAEQWENFCGSR</sequence>
<evidence type="ECO:0000256" key="10">
    <source>
        <dbReference type="ARBA" id="ARBA00039059"/>
    </source>
</evidence>
<comment type="subcellular location">
    <subcellularLocation>
        <location evidence="9">Early endosome membrane</location>
        <topology evidence="9">Single-pass type II membrane protein</topology>
    </subcellularLocation>
    <subcellularLocation>
        <location evidence="8">Late endosome membrane</location>
        <topology evidence="8">Single-pass type II membrane protein</topology>
    </subcellularLocation>
    <subcellularLocation>
        <location evidence="1">Lysosome lumen</location>
    </subcellularLocation>
</comment>
<dbReference type="SMART" id="SM00155">
    <property type="entry name" value="PLDc"/>
    <property type="match status" value="2"/>
</dbReference>
<dbReference type="GO" id="GO:0031902">
    <property type="term" value="C:late endosome membrane"/>
    <property type="evidence" value="ECO:0007669"/>
    <property type="project" value="UniProtKB-SubCell"/>
</dbReference>
<evidence type="ECO:0000256" key="1">
    <source>
        <dbReference type="ARBA" id="ARBA00004227"/>
    </source>
</evidence>
<keyword evidence="4" id="KW-0677">Repeat</keyword>
<feature type="transmembrane region" description="Helical" evidence="13">
    <location>
        <begin position="117"/>
        <end position="135"/>
    </location>
</feature>
<dbReference type="AlphaFoldDB" id="A0A8C4UA65"/>
<keyword evidence="3" id="KW-0540">Nuclease</keyword>
<evidence type="ECO:0000313" key="15">
    <source>
        <dbReference type="Ensembl" id="ENSFTIP00000009582.1"/>
    </source>
</evidence>
<reference evidence="15" key="1">
    <citation type="submission" date="2025-08" db="UniProtKB">
        <authorList>
            <consortium name="Ensembl"/>
        </authorList>
    </citation>
    <scope>IDENTIFICATION</scope>
</reference>
<dbReference type="GO" id="GO:0031901">
    <property type="term" value="C:early endosome membrane"/>
    <property type="evidence" value="ECO:0007669"/>
    <property type="project" value="UniProtKB-SubCell"/>
</dbReference>
<dbReference type="OrthoDB" id="1923775at2759"/>
<evidence type="ECO:0000256" key="5">
    <source>
        <dbReference type="ARBA" id="ARBA00022801"/>
    </source>
</evidence>
<keyword evidence="13" id="KW-1133">Transmembrane helix</keyword>
<keyword evidence="13" id="KW-0812">Transmembrane</keyword>
<dbReference type="InterPro" id="IPR001736">
    <property type="entry name" value="PLipase_D/transphosphatidylase"/>
</dbReference>
<dbReference type="Gene3D" id="3.30.870.10">
    <property type="entry name" value="Endonuclease Chain A"/>
    <property type="match status" value="2"/>
</dbReference>
<dbReference type="PROSITE" id="PS50035">
    <property type="entry name" value="PLD"/>
    <property type="match status" value="1"/>
</dbReference>
<dbReference type="InterPro" id="IPR050874">
    <property type="entry name" value="Diverse_PLD-related"/>
</dbReference>
<evidence type="ECO:0000256" key="13">
    <source>
        <dbReference type="SAM" id="Phobius"/>
    </source>
</evidence>
<accession>A0A8C4UA65</accession>
<evidence type="ECO:0000256" key="7">
    <source>
        <dbReference type="ARBA" id="ARBA00035759"/>
    </source>
</evidence>
<keyword evidence="16" id="KW-1185">Reference proteome</keyword>
<evidence type="ECO:0000256" key="4">
    <source>
        <dbReference type="ARBA" id="ARBA00022737"/>
    </source>
</evidence>
<evidence type="ECO:0000313" key="16">
    <source>
        <dbReference type="Proteomes" id="UP000694562"/>
    </source>
</evidence>